<reference evidence="2 3" key="1">
    <citation type="submission" date="2013-11" db="EMBL/GenBank/DDBJ databases">
        <title>Draft genome of the bovine lungworm Dictyocaulus viviparus.</title>
        <authorList>
            <person name="Mitreva M."/>
        </authorList>
    </citation>
    <scope>NUCLEOTIDE SEQUENCE [LARGE SCALE GENOMIC DNA]</scope>
    <source>
        <strain evidence="2 3">HannoverDv2000</strain>
    </source>
</reference>
<evidence type="ECO:0000256" key="1">
    <source>
        <dbReference type="SAM" id="Phobius"/>
    </source>
</evidence>
<dbReference type="EMBL" id="KN716153">
    <property type="protein sequence ID" value="KJH53291.1"/>
    <property type="molecule type" value="Genomic_DNA"/>
</dbReference>
<reference evidence="3" key="2">
    <citation type="journal article" date="2016" name="Sci. Rep.">
        <title>Dictyocaulus viviparus genome, variome and transcriptome elucidate lungworm biology and support future intervention.</title>
        <authorList>
            <person name="McNulty S.N."/>
            <person name="Strube C."/>
            <person name="Rosa B.A."/>
            <person name="Martin J.C."/>
            <person name="Tyagi R."/>
            <person name="Choi Y.J."/>
            <person name="Wang Q."/>
            <person name="Hallsworth Pepin K."/>
            <person name="Zhang X."/>
            <person name="Ozersky P."/>
            <person name="Wilson R.K."/>
            <person name="Sternberg P.W."/>
            <person name="Gasser R.B."/>
            <person name="Mitreva M."/>
        </authorList>
    </citation>
    <scope>NUCLEOTIDE SEQUENCE [LARGE SCALE GENOMIC DNA]</scope>
    <source>
        <strain evidence="3">HannoverDv2000</strain>
    </source>
</reference>
<evidence type="ECO:0000313" key="3">
    <source>
        <dbReference type="Proteomes" id="UP000053766"/>
    </source>
</evidence>
<evidence type="ECO:0000313" key="2">
    <source>
        <dbReference type="EMBL" id="KJH53291.1"/>
    </source>
</evidence>
<keyword evidence="1" id="KW-1133">Transmembrane helix</keyword>
<dbReference type="AlphaFoldDB" id="A0A0D8YF75"/>
<dbReference type="OrthoDB" id="5869223at2759"/>
<sequence length="151" mass="16866">MDDELIDVLIVLSILLLGVIGVVILLAMNIKSFRTWIHCAKDTNDSESLKVHPKRTTIKVVRKANTIVAKKEKNEATKVPVSKVHSSPIQKSEQHPNTELTKELIFIVVRSPSYKADMAYNEASASAYTGSTVDSYPTNQMSSFQKRRCSM</sequence>
<feature type="transmembrane region" description="Helical" evidence="1">
    <location>
        <begin position="6"/>
        <end position="28"/>
    </location>
</feature>
<dbReference type="Proteomes" id="UP000053766">
    <property type="component" value="Unassembled WGS sequence"/>
</dbReference>
<keyword evidence="1" id="KW-0472">Membrane</keyword>
<organism evidence="2 3">
    <name type="scientific">Dictyocaulus viviparus</name>
    <name type="common">Bovine lungworm</name>
    <dbReference type="NCBI Taxonomy" id="29172"/>
    <lineage>
        <taxon>Eukaryota</taxon>
        <taxon>Metazoa</taxon>
        <taxon>Ecdysozoa</taxon>
        <taxon>Nematoda</taxon>
        <taxon>Chromadorea</taxon>
        <taxon>Rhabditida</taxon>
        <taxon>Rhabditina</taxon>
        <taxon>Rhabditomorpha</taxon>
        <taxon>Strongyloidea</taxon>
        <taxon>Metastrongylidae</taxon>
        <taxon>Dictyocaulus</taxon>
    </lineage>
</organism>
<name>A0A0D8YF75_DICVI</name>
<keyword evidence="3" id="KW-1185">Reference proteome</keyword>
<proteinExistence type="predicted"/>
<accession>A0A0D8YF75</accession>
<gene>
    <name evidence="2" type="ORF">DICVIV_00414</name>
</gene>
<keyword evidence="1" id="KW-0812">Transmembrane</keyword>
<protein>
    <submittedName>
        <fullName evidence="2">Uncharacterized protein</fullName>
    </submittedName>
</protein>